<evidence type="ECO:0000256" key="1">
    <source>
        <dbReference type="SAM" id="SignalP"/>
    </source>
</evidence>
<accession>A0A1H8BDA5</accession>
<reference evidence="2 3" key="1">
    <citation type="submission" date="2016-10" db="EMBL/GenBank/DDBJ databases">
        <authorList>
            <person name="de Groot N.N."/>
        </authorList>
    </citation>
    <scope>NUCLEOTIDE SEQUENCE [LARGE SCALE GENOMIC DNA]</scope>
    <source>
        <strain evidence="2 3">DSM 21039</strain>
    </source>
</reference>
<sequence length="199" mass="21977">MSILCLAALLLYFPARAQKTLFSHSAGVAFYGADDYFSAGLMYAPRINFAVLSETSTFSVGTHLGLGGNFDYNYNSYYGTENSVSFFADIPLVVEYNFGNAATRVAYKKFGGFIGGGYGWHAVTHSESYGDDYYNDYDYHESATVHGPVINGGFRFPIGRASFGVRISYLFNNNKDEVYVDGIGSLAMVFNIGSWVRKR</sequence>
<dbReference type="STRING" id="573321.SAMN04488505_106205"/>
<keyword evidence="3" id="KW-1185">Reference proteome</keyword>
<evidence type="ECO:0000313" key="2">
    <source>
        <dbReference type="EMBL" id="SEM80792.1"/>
    </source>
</evidence>
<evidence type="ECO:0008006" key="4">
    <source>
        <dbReference type="Google" id="ProtNLM"/>
    </source>
</evidence>
<dbReference type="AlphaFoldDB" id="A0A1H8BDA5"/>
<evidence type="ECO:0000313" key="3">
    <source>
        <dbReference type="Proteomes" id="UP000198984"/>
    </source>
</evidence>
<protein>
    <recommendedName>
        <fullName evidence="4">Outer membrane protein beta-barrel domain-containing protein</fullName>
    </recommendedName>
</protein>
<feature type="chain" id="PRO_5011720561" description="Outer membrane protein beta-barrel domain-containing protein" evidence="1">
    <location>
        <begin position="18"/>
        <end position="199"/>
    </location>
</feature>
<organism evidence="2 3">
    <name type="scientific">Chitinophaga rupis</name>
    <dbReference type="NCBI Taxonomy" id="573321"/>
    <lineage>
        <taxon>Bacteria</taxon>
        <taxon>Pseudomonadati</taxon>
        <taxon>Bacteroidota</taxon>
        <taxon>Chitinophagia</taxon>
        <taxon>Chitinophagales</taxon>
        <taxon>Chitinophagaceae</taxon>
        <taxon>Chitinophaga</taxon>
    </lineage>
</organism>
<dbReference type="EMBL" id="FOBB01000006">
    <property type="protein sequence ID" value="SEM80792.1"/>
    <property type="molecule type" value="Genomic_DNA"/>
</dbReference>
<keyword evidence="1" id="KW-0732">Signal</keyword>
<name>A0A1H8BDA5_9BACT</name>
<feature type="signal peptide" evidence="1">
    <location>
        <begin position="1"/>
        <end position="17"/>
    </location>
</feature>
<dbReference type="Proteomes" id="UP000198984">
    <property type="component" value="Unassembled WGS sequence"/>
</dbReference>
<gene>
    <name evidence="2" type="ORF">SAMN04488505_106205</name>
</gene>
<proteinExistence type="predicted"/>